<dbReference type="PROSITE" id="PS00463">
    <property type="entry name" value="ZN2_CY6_FUNGAL_1"/>
    <property type="match status" value="1"/>
</dbReference>
<dbReference type="AlphaFoldDB" id="A0AA39GA00"/>
<evidence type="ECO:0000313" key="6">
    <source>
        <dbReference type="Proteomes" id="UP001175261"/>
    </source>
</evidence>
<evidence type="ECO:0000256" key="2">
    <source>
        <dbReference type="ARBA" id="ARBA00023242"/>
    </source>
</evidence>
<accession>A0AA39GA00</accession>
<dbReference type="GO" id="GO:0008270">
    <property type="term" value="F:zinc ion binding"/>
    <property type="evidence" value="ECO:0007669"/>
    <property type="project" value="InterPro"/>
</dbReference>
<dbReference type="Proteomes" id="UP001175261">
    <property type="component" value="Unassembled WGS sequence"/>
</dbReference>
<evidence type="ECO:0000256" key="1">
    <source>
        <dbReference type="ARBA" id="ARBA00022723"/>
    </source>
</evidence>
<keyword evidence="2" id="KW-0539">Nucleus</keyword>
<evidence type="ECO:0000256" key="3">
    <source>
        <dbReference type="SAM" id="MobiDB-lite"/>
    </source>
</evidence>
<dbReference type="Gene3D" id="4.10.240.10">
    <property type="entry name" value="Zn(2)-C6 fungal-type DNA-binding domain"/>
    <property type="match status" value="1"/>
</dbReference>
<sequence length="641" mass="71794">MENDTSEPARKRLRASHACDTCRAKKIRCNGSNPCASCDANRQECTYGSEATTRGKSDVILEGVLRVEAALNEMKETIAMLPKQSQKSPTELPRGPVLSPGWPRENRAPSFSASPHSDFTSSERTFHNNAQLPKDSNQDLVNSLDNAVLASMHTSATEAVLQWPHFNIFPELRDGYTSIFHLEQSRPSLKTRSNAWFPMLSTNEIEEVLESFCNTVNFWYPVTSTQELANIRKTLLNGAANENEDLDFCLAALTMALGLAGQVTAGLAERHDESEEARERRASRKALADAYFDGVLRRLHMVHAQVSSQATHCLFFIALYFAFLRRPLQAWEYINASATKCLLLLSYRPEEENHADEERIRRIFWSCYILESDYLAELPALPQSGVSQVESSTPLPGEFDTHYSPEQKELSSLYFLACISMRRLLNRVHHLLYARSTGTALNPAKFPAVVRELDHQLDEWREVLPRALAFDVDLNAVNGLQGTMSTPQTEAGSFLRQRYLTCRSVIYRPYLMWTLSGVQTVNATNAPLQQEALNGSKICLDSCLLHILNLRGFGQTCLVDTWICSLSMAGAMLMLLAACRVRSLCELVGTEVLIAGEHLQTTLSSWRSLMGGVPSPSVEQSLRLMADIHRLIQTTYKHGQI</sequence>
<dbReference type="CDD" id="cd12148">
    <property type="entry name" value="fungal_TF_MHR"/>
    <property type="match status" value="1"/>
</dbReference>
<dbReference type="SUPFAM" id="SSF57701">
    <property type="entry name" value="Zn2/Cys6 DNA-binding domain"/>
    <property type="match status" value="1"/>
</dbReference>
<keyword evidence="6" id="KW-1185">Reference proteome</keyword>
<evidence type="ECO:0000259" key="4">
    <source>
        <dbReference type="PROSITE" id="PS50048"/>
    </source>
</evidence>
<reference evidence="5" key="1">
    <citation type="submission" date="2022-10" db="EMBL/GenBank/DDBJ databases">
        <title>Determination and structural analysis of whole genome sequence of Sarocladium strictum F4-1.</title>
        <authorList>
            <person name="Hu L."/>
            <person name="Jiang Y."/>
        </authorList>
    </citation>
    <scope>NUCLEOTIDE SEQUENCE</scope>
    <source>
        <strain evidence="5">F4-1</strain>
    </source>
</reference>
<dbReference type="GO" id="GO:0006351">
    <property type="term" value="P:DNA-templated transcription"/>
    <property type="evidence" value="ECO:0007669"/>
    <property type="project" value="InterPro"/>
</dbReference>
<name>A0AA39GA00_SARSR</name>
<proteinExistence type="predicted"/>
<gene>
    <name evidence="5" type="ORF">NLU13_9378</name>
</gene>
<feature type="compositionally biased region" description="Polar residues" evidence="3">
    <location>
        <begin position="109"/>
        <end position="123"/>
    </location>
</feature>
<dbReference type="CDD" id="cd00067">
    <property type="entry name" value="GAL4"/>
    <property type="match status" value="1"/>
</dbReference>
<protein>
    <recommendedName>
        <fullName evidence="4">Zn(2)-C6 fungal-type domain-containing protein</fullName>
    </recommendedName>
</protein>
<comment type="caution">
    <text evidence="5">The sequence shown here is derived from an EMBL/GenBank/DDBJ whole genome shotgun (WGS) entry which is preliminary data.</text>
</comment>
<dbReference type="InterPro" id="IPR036864">
    <property type="entry name" value="Zn2-C6_fun-type_DNA-bd_sf"/>
</dbReference>
<dbReference type="EMBL" id="JAPDFR010000009">
    <property type="protein sequence ID" value="KAK0383467.1"/>
    <property type="molecule type" value="Genomic_DNA"/>
</dbReference>
<dbReference type="SMART" id="SM00066">
    <property type="entry name" value="GAL4"/>
    <property type="match status" value="1"/>
</dbReference>
<dbReference type="GO" id="GO:0000981">
    <property type="term" value="F:DNA-binding transcription factor activity, RNA polymerase II-specific"/>
    <property type="evidence" value="ECO:0007669"/>
    <property type="project" value="InterPro"/>
</dbReference>
<dbReference type="Pfam" id="PF00172">
    <property type="entry name" value="Zn_clus"/>
    <property type="match status" value="1"/>
</dbReference>
<dbReference type="InterPro" id="IPR053181">
    <property type="entry name" value="EcdB-like_regulator"/>
</dbReference>
<dbReference type="GO" id="GO:0003677">
    <property type="term" value="F:DNA binding"/>
    <property type="evidence" value="ECO:0007669"/>
    <property type="project" value="InterPro"/>
</dbReference>
<feature type="domain" description="Zn(2)-C6 fungal-type" evidence="4">
    <location>
        <begin position="18"/>
        <end position="47"/>
    </location>
</feature>
<dbReference type="PANTHER" id="PTHR47785">
    <property type="entry name" value="ZN(II)2CYS6 TRANSCRIPTION FACTOR (EUROFUNG)-RELATED-RELATED"/>
    <property type="match status" value="1"/>
</dbReference>
<feature type="region of interest" description="Disordered" evidence="3">
    <location>
        <begin position="82"/>
        <end position="123"/>
    </location>
</feature>
<dbReference type="Pfam" id="PF04082">
    <property type="entry name" value="Fungal_trans"/>
    <property type="match status" value="1"/>
</dbReference>
<dbReference type="PROSITE" id="PS50048">
    <property type="entry name" value="ZN2_CY6_FUNGAL_2"/>
    <property type="match status" value="1"/>
</dbReference>
<dbReference type="InterPro" id="IPR001138">
    <property type="entry name" value="Zn2Cys6_DnaBD"/>
</dbReference>
<dbReference type="PANTHER" id="PTHR47785:SF1">
    <property type="entry name" value="TRANSCRIPTION FACTOR, PUTATIVE (AFU_ORTHOLOGUE AFUA_5G14530)-RELATED"/>
    <property type="match status" value="1"/>
</dbReference>
<organism evidence="5 6">
    <name type="scientific">Sarocladium strictum</name>
    <name type="common">Black bundle disease fungus</name>
    <name type="synonym">Acremonium strictum</name>
    <dbReference type="NCBI Taxonomy" id="5046"/>
    <lineage>
        <taxon>Eukaryota</taxon>
        <taxon>Fungi</taxon>
        <taxon>Dikarya</taxon>
        <taxon>Ascomycota</taxon>
        <taxon>Pezizomycotina</taxon>
        <taxon>Sordariomycetes</taxon>
        <taxon>Hypocreomycetidae</taxon>
        <taxon>Hypocreales</taxon>
        <taxon>Sarocladiaceae</taxon>
        <taxon>Sarocladium</taxon>
    </lineage>
</organism>
<evidence type="ECO:0000313" key="5">
    <source>
        <dbReference type="EMBL" id="KAK0383467.1"/>
    </source>
</evidence>
<keyword evidence="1" id="KW-0479">Metal-binding</keyword>
<dbReference type="InterPro" id="IPR007219">
    <property type="entry name" value="XnlR_reg_dom"/>
</dbReference>